<proteinExistence type="predicted"/>
<evidence type="ECO:0008006" key="2">
    <source>
        <dbReference type="Google" id="ProtNLM"/>
    </source>
</evidence>
<accession>Q06IY1</accession>
<sequence>MMSDVSTELLDFLRFGLDRSTLGSGSIESLPLDRCIRLLEGLRNLGYSSIDNVLHVLGGGEPDRFQILRVFRAQGVAVSEAYELGLTKSLSFSPRPVSLILDDLLDRIARGASFLPVDLGAVNGELVVNFERSRLSVDLYVNNKKVCSRIKYSAGDPKYVQQRFSGFKGIVTRSS</sequence>
<protein>
    <recommendedName>
        <fullName evidence="2">19 kDa protein</fullName>
    </recommendedName>
</protein>
<evidence type="ECO:0000313" key="1">
    <source>
        <dbReference type="EMBL" id="ABH07009.1"/>
    </source>
</evidence>
<organism evidence="1">
    <name type="scientific">Grapevine virus A</name>
    <dbReference type="NCBI Taxonomy" id="35288"/>
    <lineage>
        <taxon>Viruses</taxon>
        <taxon>Riboviria</taxon>
        <taxon>Orthornavirae</taxon>
        <taxon>Kitrinoviricota</taxon>
        <taxon>Alsuviricetes</taxon>
        <taxon>Tymovirales</taxon>
        <taxon>Betaflexiviridae</taxon>
        <taxon>Trivirinae</taxon>
        <taxon>Vitivirus</taxon>
        <taxon>Vitivirus alphavitis</taxon>
    </lineage>
</organism>
<name>Q06IY1_9VIRU</name>
<dbReference type="EMBL" id="DQ855088">
    <property type="protein sequence ID" value="ABH07009.1"/>
    <property type="molecule type" value="Genomic_RNA"/>
</dbReference>
<reference evidence="1" key="1">
    <citation type="journal article" date="2007" name="Plant Pathol.">
        <title>Single-strand conformation polymorphism (SSCP), cloning and sequencing reveal a close association between related molecular variants of Grapevine virus A (GVA) and Shiraz disease in South Africa.</title>
        <authorList>
            <person name="Goszczynski D.E."/>
        </authorList>
    </citation>
    <scope>NUCLEOTIDE SEQUENCE</scope>
    <source>
        <strain evidence="1">P163-1</strain>
    </source>
</reference>